<proteinExistence type="predicted"/>
<dbReference type="CDD" id="cd07177">
    <property type="entry name" value="terB_like"/>
    <property type="match status" value="1"/>
</dbReference>
<dbReference type="InterPro" id="IPR007791">
    <property type="entry name" value="DjlA_N"/>
</dbReference>
<organism evidence="3 4">
    <name type="scientific">Azohydromonas lata</name>
    <dbReference type="NCBI Taxonomy" id="45677"/>
    <lineage>
        <taxon>Bacteria</taxon>
        <taxon>Pseudomonadati</taxon>
        <taxon>Pseudomonadota</taxon>
        <taxon>Betaproteobacteria</taxon>
        <taxon>Burkholderiales</taxon>
        <taxon>Sphaerotilaceae</taxon>
        <taxon>Azohydromonas</taxon>
    </lineage>
</organism>
<evidence type="ECO:0000313" key="4">
    <source>
        <dbReference type="Proteomes" id="UP001293718"/>
    </source>
</evidence>
<evidence type="ECO:0000313" key="3">
    <source>
        <dbReference type="EMBL" id="MDZ5459816.1"/>
    </source>
</evidence>
<dbReference type="Gene3D" id="1.10.3680.10">
    <property type="entry name" value="TerB-like"/>
    <property type="match status" value="1"/>
</dbReference>
<reference evidence="3 4" key="1">
    <citation type="submission" date="2023-11" db="EMBL/GenBank/DDBJ databases">
        <title>Draft genome of Azohydromonas lata strain H1 (DSM1123), a polyhydroxyalkanoate producer.</title>
        <authorList>
            <person name="Traversa D."/>
            <person name="D'Addabbo P."/>
            <person name="Pazzani C."/>
            <person name="Manzari C."/>
            <person name="Chiara M."/>
            <person name="Scrascia M."/>
        </authorList>
    </citation>
    <scope>NUCLEOTIDE SEQUENCE [LARGE SCALE GENOMIC DNA]</scope>
    <source>
        <strain evidence="3 4">H1</strain>
    </source>
</reference>
<evidence type="ECO:0000259" key="2">
    <source>
        <dbReference type="Pfam" id="PF05099"/>
    </source>
</evidence>
<evidence type="ECO:0000256" key="1">
    <source>
        <dbReference type="SAM" id="MobiDB-lite"/>
    </source>
</evidence>
<dbReference type="InterPro" id="IPR029024">
    <property type="entry name" value="TerB-like"/>
</dbReference>
<dbReference type="Proteomes" id="UP001293718">
    <property type="component" value="Unassembled WGS sequence"/>
</dbReference>
<sequence length="171" mass="18931">MGLFDMFKSDSGDKMTPHKALATSLLYMMAADGEMDHEEIGHLLSMLGGQDNGNGTIGVGAQNQALLDSAVKYRRTHSIDEFLREATPVLTDAQRMCVLLNLLDSSLSDGQPEPEEQALFAKFLQAFDVSETRFKPFFEVILLKNDRSVFTQDNHPKNQPGYHVRLSVPGG</sequence>
<feature type="region of interest" description="Disordered" evidence="1">
    <location>
        <begin position="152"/>
        <end position="171"/>
    </location>
</feature>
<dbReference type="EMBL" id="JAXOJX010000051">
    <property type="protein sequence ID" value="MDZ5459816.1"/>
    <property type="molecule type" value="Genomic_DNA"/>
</dbReference>
<dbReference type="Pfam" id="PF05099">
    <property type="entry name" value="TerB"/>
    <property type="match status" value="1"/>
</dbReference>
<protein>
    <submittedName>
        <fullName evidence="3">TerB family tellurite resistance protein</fullName>
    </submittedName>
</protein>
<dbReference type="RefSeq" id="WP_066341119.1">
    <property type="nucleotide sequence ID" value="NZ_JAXOJX010000051.1"/>
</dbReference>
<accession>A0ABU5ILM9</accession>
<dbReference type="SUPFAM" id="SSF158682">
    <property type="entry name" value="TerB-like"/>
    <property type="match status" value="1"/>
</dbReference>
<feature type="domain" description="Co-chaperone DjlA N-terminal" evidence="2">
    <location>
        <begin position="19"/>
        <end position="134"/>
    </location>
</feature>
<keyword evidence="4" id="KW-1185">Reference proteome</keyword>
<gene>
    <name evidence="3" type="ORF">SM757_24860</name>
</gene>
<comment type="caution">
    <text evidence="3">The sequence shown here is derived from an EMBL/GenBank/DDBJ whole genome shotgun (WGS) entry which is preliminary data.</text>
</comment>
<name>A0ABU5ILM9_9BURK</name>